<feature type="compositionally biased region" description="Polar residues" evidence="12">
    <location>
        <begin position="387"/>
        <end position="397"/>
    </location>
</feature>
<evidence type="ECO:0000256" key="9">
    <source>
        <dbReference type="ARBA" id="ARBA00022833"/>
    </source>
</evidence>
<evidence type="ECO:0000256" key="5">
    <source>
        <dbReference type="ARBA" id="ARBA00022670"/>
    </source>
</evidence>
<comment type="caution">
    <text evidence="15">The sequence shown here is derived from an EMBL/GenBank/DDBJ whole genome shotgun (WGS) entry which is preliminary data.</text>
</comment>
<evidence type="ECO:0000256" key="13">
    <source>
        <dbReference type="SAM" id="SignalP"/>
    </source>
</evidence>
<dbReference type="Proteomes" id="UP001597319">
    <property type="component" value="Unassembled WGS sequence"/>
</dbReference>
<dbReference type="Gene3D" id="1.10.390.10">
    <property type="entry name" value="Neutral Protease Domain 2"/>
    <property type="match status" value="1"/>
</dbReference>
<keyword evidence="16" id="KW-1185">Reference proteome</keyword>
<dbReference type="InterPro" id="IPR026444">
    <property type="entry name" value="Secre_tail"/>
</dbReference>
<evidence type="ECO:0000256" key="4">
    <source>
        <dbReference type="ARBA" id="ARBA00022525"/>
    </source>
</evidence>
<evidence type="ECO:0000256" key="8">
    <source>
        <dbReference type="ARBA" id="ARBA00022801"/>
    </source>
</evidence>
<dbReference type="CDD" id="cd09596">
    <property type="entry name" value="M36"/>
    <property type="match status" value="1"/>
</dbReference>
<evidence type="ECO:0000259" key="14">
    <source>
        <dbReference type="PROSITE" id="PS50060"/>
    </source>
</evidence>
<comment type="cofactor">
    <cofactor evidence="1">
        <name>Zn(2+)</name>
        <dbReference type="ChEBI" id="CHEBI:29105"/>
    </cofactor>
</comment>
<dbReference type="PANTHER" id="PTHR33478">
    <property type="entry name" value="EXTRACELLULAR METALLOPROTEINASE MEP"/>
    <property type="match status" value="1"/>
</dbReference>
<accession>A0ABW5L984</accession>
<keyword evidence="6" id="KW-0479">Metal-binding</keyword>
<name>A0ABW5L984_9FLAO</name>
<dbReference type="InterPro" id="IPR001842">
    <property type="entry name" value="Peptidase_M36"/>
</dbReference>
<dbReference type="Gene3D" id="3.10.170.10">
    <property type="match status" value="1"/>
</dbReference>
<evidence type="ECO:0000313" key="15">
    <source>
        <dbReference type="EMBL" id="MFD2561453.1"/>
    </source>
</evidence>
<dbReference type="SUPFAM" id="SSF55486">
    <property type="entry name" value="Metalloproteases ('zincins'), catalytic domain"/>
    <property type="match status" value="1"/>
</dbReference>
<evidence type="ECO:0000256" key="1">
    <source>
        <dbReference type="ARBA" id="ARBA00001947"/>
    </source>
</evidence>
<dbReference type="PANTHER" id="PTHR33478:SF1">
    <property type="entry name" value="EXTRACELLULAR METALLOPROTEINASE MEP"/>
    <property type="match status" value="1"/>
</dbReference>
<feature type="domain" description="MAM" evidence="14">
    <location>
        <begin position="826"/>
        <end position="1008"/>
    </location>
</feature>
<comment type="subcellular location">
    <subcellularLocation>
        <location evidence="2">Secreted</location>
    </subcellularLocation>
</comment>
<proteinExistence type="inferred from homology"/>
<dbReference type="NCBIfam" id="TIGR04183">
    <property type="entry name" value="Por_Secre_tail"/>
    <property type="match status" value="1"/>
</dbReference>
<organism evidence="15 16">
    <name type="scientific">Aquimarina rubra</name>
    <dbReference type="NCBI Taxonomy" id="1920033"/>
    <lineage>
        <taxon>Bacteria</taxon>
        <taxon>Pseudomonadati</taxon>
        <taxon>Bacteroidota</taxon>
        <taxon>Flavobacteriia</taxon>
        <taxon>Flavobacteriales</taxon>
        <taxon>Flavobacteriaceae</taxon>
        <taxon>Aquimarina</taxon>
    </lineage>
</organism>
<evidence type="ECO:0000256" key="11">
    <source>
        <dbReference type="ARBA" id="ARBA00023145"/>
    </source>
</evidence>
<dbReference type="SMART" id="SM00137">
    <property type="entry name" value="MAM"/>
    <property type="match status" value="2"/>
</dbReference>
<dbReference type="Pfam" id="PF07504">
    <property type="entry name" value="FTP"/>
    <property type="match status" value="1"/>
</dbReference>
<dbReference type="CDD" id="cd06263">
    <property type="entry name" value="MAM"/>
    <property type="match status" value="2"/>
</dbReference>
<dbReference type="InterPro" id="IPR013320">
    <property type="entry name" value="ConA-like_dom_sf"/>
</dbReference>
<evidence type="ECO:0000256" key="2">
    <source>
        <dbReference type="ARBA" id="ARBA00004613"/>
    </source>
</evidence>
<sequence length="1251" mass="133347">MKKMYSFVLFTLFIGQTMFAQNIMDGIVKNHLNSTTAKSALTTEDVSEWTVTNVVPSLNPAIQHVYVQQYYQGIPIQYATYKLTVKNNQKVTWEIDQFVKDIKSKVTSAKASLSPENAIMNVARAHNLQSPQLVRSKNKSDGSLVYDNSGITLEPIEAKQVYLKQDDKLILTWRVSLYQKDGQHWWNANVDASSGKILYTEDWVISCNFGTPDHESHDHGESVLFDKAVPTVPTEAEATAALAPDSYNVYAMPVESPSHGNRSIVTDPADATASPFGWHDTNGSAGAEFTITRGNNVWAQEDRNGNNGTGFSPDGGASLDFNFPIDLSQGPITYDDAAITNLFYWNNIMHDVFYQYGFDEASGNFQENNYGRGGAGGDSVNADAQDGSGSNNANFSTPGDGGNPRMQMFLWTSPNPDRDGDLDNGIIAHEYGHGISIRLVGGPASNNLGGSEQMGEGWSDWFGLMLTMKAGDLGTDSRGIGTYALNQPTTGDGIRPTPYSIDRSVNNTDYADIGGLARPHGVGYAFATILWDMTWGLIDAEGFDPDFYNGTGGNNIAMALVIEGLKNTANNPGFVSGRDGILQADQDLYGGQYECIIWKAFAERGVGQDANENNNGGTNGQTDQTVSFVNPCDTTPPPPVNCSGDVSAFPYNESFEGSIGDWTQSAGDDINWTVNSGGTPSNNTGPSAAADGNSYIYVEASGDGTGFPNKRAILESPCLDFSALSSPTIGFQYHMLGSAINSLDLEARTDNTGDWVSVFNRSGAQGADWNTASVDLSAYAGNASVQLRLNVVTGSGTEGWQSDIAIDNLSITDGTTPPPPTGCTGGIATFPYAESYEGSIGAWSQETSADDIDWTVNSGGTPSNSTGPSGAADGSSYIYVEASGNGTGFPDKRAILNSPCLDFSAVTAPALGFQYHMLGSAINSLTVEARAGDTGNWSSVFSRSGAQGSNWNTASVDLSAYAGEASVQLRFNVVTGNGTSGWQSDIAIDDVSITDGTTPPPPPPTCDTIDFNSFTINAFSNQDAAGDFSIGSGGASLTLTNNTWKHINLSYNVTANTVIEFEFSSGSQGEIHGVGFEDDNTLTANRYFKVHGTQNYGVTNYDNYSSGTTTYVIPVGNFYTGNMDRLVFINDNDAGSGNNSTFSNVKIYEGSCGSTVVADFGPTTPILGNEDEESISRFTIAPNPLKRGGLLQVSMKEAKNANNHPYTIMNVVGQIVGQGTISGSKTINVGNLEAGMYLLKVQGETQRFVIK</sequence>
<keyword evidence="10" id="KW-0482">Metalloprotease</keyword>
<dbReference type="Pfam" id="PF02128">
    <property type="entry name" value="Peptidase_M36"/>
    <property type="match status" value="1"/>
</dbReference>
<evidence type="ECO:0000256" key="12">
    <source>
        <dbReference type="SAM" id="MobiDB-lite"/>
    </source>
</evidence>
<reference evidence="16" key="1">
    <citation type="journal article" date="2019" name="Int. J. Syst. Evol. Microbiol.">
        <title>The Global Catalogue of Microorganisms (GCM) 10K type strain sequencing project: providing services to taxonomists for standard genome sequencing and annotation.</title>
        <authorList>
            <consortium name="The Broad Institute Genomics Platform"/>
            <consortium name="The Broad Institute Genome Sequencing Center for Infectious Disease"/>
            <person name="Wu L."/>
            <person name="Ma J."/>
        </authorList>
    </citation>
    <scope>NUCLEOTIDE SEQUENCE [LARGE SCALE GENOMIC DNA]</scope>
    <source>
        <strain evidence="16">KCTC 52274</strain>
    </source>
</reference>
<gene>
    <name evidence="15" type="ORF">ACFSR1_02150</name>
</gene>
<dbReference type="PROSITE" id="PS50060">
    <property type="entry name" value="MAM_2"/>
    <property type="match status" value="2"/>
</dbReference>
<dbReference type="RefSeq" id="WP_378289166.1">
    <property type="nucleotide sequence ID" value="NZ_JBHULE010000002.1"/>
</dbReference>
<evidence type="ECO:0000256" key="7">
    <source>
        <dbReference type="ARBA" id="ARBA00022729"/>
    </source>
</evidence>
<dbReference type="InterPro" id="IPR050371">
    <property type="entry name" value="Fungal_virulence_M36"/>
</dbReference>
<dbReference type="InterPro" id="IPR027268">
    <property type="entry name" value="Peptidase_M4/M1_CTD_sf"/>
</dbReference>
<dbReference type="Gene3D" id="2.60.120.200">
    <property type="match status" value="2"/>
</dbReference>
<keyword evidence="7 13" id="KW-0732">Signal</keyword>
<keyword evidence="9" id="KW-0862">Zinc</keyword>
<protein>
    <submittedName>
        <fullName evidence="15">M36 family metallopeptidase</fullName>
    </submittedName>
</protein>
<feature type="signal peptide" evidence="13">
    <location>
        <begin position="1"/>
        <end position="20"/>
    </location>
</feature>
<keyword evidence="8" id="KW-0378">Hydrolase</keyword>
<evidence type="ECO:0000256" key="6">
    <source>
        <dbReference type="ARBA" id="ARBA00022723"/>
    </source>
</evidence>
<comment type="similarity">
    <text evidence="3">Belongs to the peptidase M36 family.</text>
</comment>
<dbReference type="PRINTS" id="PR00999">
    <property type="entry name" value="FUNGALYSIN"/>
</dbReference>
<dbReference type="SUPFAM" id="SSF49899">
    <property type="entry name" value="Concanavalin A-like lectins/glucanases"/>
    <property type="match status" value="2"/>
</dbReference>
<dbReference type="Pfam" id="PF00629">
    <property type="entry name" value="MAM"/>
    <property type="match status" value="2"/>
</dbReference>
<feature type="region of interest" description="Disordered" evidence="12">
    <location>
        <begin position="369"/>
        <end position="401"/>
    </location>
</feature>
<dbReference type="InterPro" id="IPR000998">
    <property type="entry name" value="MAM_dom"/>
</dbReference>
<evidence type="ECO:0000313" key="16">
    <source>
        <dbReference type="Proteomes" id="UP001597319"/>
    </source>
</evidence>
<keyword evidence="11" id="KW-0865">Zymogen</keyword>
<keyword evidence="5" id="KW-0645">Protease</keyword>
<evidence type="ECO:0000256" key="3">
    <source>
        <dbReference type="ARBA" id="ARBA00006006"/>
    </source>
</evidence>
<dbReference type="EMBL" id="JBHULE010000002">
    <property type="protein sequence ID" value="MFD2561453.1"/>
    <property type="molecule type" value="Genomic_DNA"/>
</dbReference>
<feature type="chain" id="PRO_5046087490" evidence="13">
    <location>
        <begin position="21"/>
        <end position="1251"/>
    </location>
</feature>
<dbReference type="InterPro" id="IPR011096">
    <property type="entry name" value="FTP_domain"/>
</dbReference>
<keyword evidence="4" id="KW-0964">Secreted</keyword>
<feature type="domain" description="MAM" evidence="14">
    <location>
        <begin position="651"/>
        <end position="825"/>
    </location>
</feature>
<evidence type="ECO:0000256" key="10">
    <source>
        <dbReference type="ARBA" id="ARBA00023049"/>
    </source>
</evidence>
<dbReference type="Pfam" id="PF18962">
    <property type="entry name" value="Por_Secre_tail"/>
    <property type="match status" value="1"/>
</dbReference>